<dbReference type="PANTHER" id="PTHR43877">
    <property type="entry name" value="AMINOALKYLPHOSPHONATE N-ACETYLTRANSFERASE-RELATED-RELATED"/>
    <property type="match status" value="1"/>
</dbReference>
<gene>
    <name evidence="4" type="ORF">BN52_06790</name>
    <name evidence="5" type="ORF">FC38_GL000794</name>
</gene>
<dbReference type="AlphaFoldDB" id="I7LF55"/>
<dbReference type="Pfam" id="PF00583">
    <property type="entry name" value="Acetyltransf_1"/>
    <property type="match status" value="1"/>
</dbReference>
<evidence type="ECO:0000313" key="5">
    <source>
        <dbReference type="EMBL" id="KRN11655.1"/>
    </source>
</evidence>
<dbReference type="RefSeq" id="WP_008472275.1">
    <property type="nucleotide sequence ID" value="NZ_AYZO01000021.1"/>
</dbReference>
<dbReference type="CDD" id="cd04301">
    <property type="entry name" value="NAT_SF"/>
    <property type="match status" value="1"/>
</dbReference>
<dbReference type="GO" id="GO:0008233">
    <property type="term" value="F:peptidase activity"/>
    <property type="evidence" value="ECO:0007669"/>
    <property type="project" value="UniProtKB-KW"/>
</dbReference>
<proteinExistence type="predicted"/>
<feature type="domain" description="N-acetyltransferase" evidence="3">
    <location>
        <begin position="6"/>
        <end position="174"/>
    </location>
</feature>
<dbReference type="EMBL" id="AYZO01000021">
    <property type="protein sequence ID" value="KRN11655.1"/>
    <property type="molecule type" value="Genomic_DNA"/>
</dbReference>
<keyword evidence="1" id="KW-0808">Transferase</keyword>
<reference evidence="5 7" key="2">
    <citation type="journal article" date="2015" name="Genome Announc.">
        <title>Expanding the biotechnology potential of lactobacilli through comparative genomics of 213 strains and associated genera.</title>
        <authorList>
            <person name="Sun Z."/>
            <person name="Harris H.M."/>
            <person name="McCann A."/>
            <person name="Guo C."/>
            <person name="Argimon S."/>
            <person name="Zhang W."/>
            <person name="Yang X."/>
            <person name="Jeffery I.B."/>
            <person name="Cooney J.C."/>
            <person name="Kagawa T.F."/>
            <person name="Liu W."/>
            <person name="Song Y."/>
            <person name="Salvetti E."/>
            <person name="Wrobel A."/>
            <person name="Rasinkangas P."/>
            <person name="Parkhill J."/>
            <person name="Rea M.C."/>
            <person name="O'Sullivan O."/>
            <person name="Ritari J."/>
            <person name="Douillard F.P."/>
            <person name="Paul Ross R."/>
            <person name="Yang R."/>
            <person name="Briner A.E."/>
            <person name="Felis G.E."/>
            <person name="de Vos W.M."/>
            <person name="Barrangou R."/>
            <person name="Klaenhammer T.R."/>
            <person name="Caufield P.W."/>
            <person name="Cui Y."/>
            <person name="Zhang H."/>
            <person name="O'Toole P.W."/>
        </authorList>
    </citation>
    <scope>NUCLEOTIDE SEQUENCE [LARGE SCALE GENOMIC DNA]</scope>
    <source>
        <strain evidence="5 7">DSM 23908</strain>
    </source>
</reference>
<organism evidence="4 6">
    <name type="scientific">Lactobacillus gigeriorum DSM 23908 = CRBIP 24.85</name>
    <dbReference type="NCBI Taxonomy" id="1423751"/>
    <lineage>
        <taxon>Bacteria</taxon>
        <taxon>Bacillati</taxon>
        <taxon>Bacillota</taxon>
        <taxon>Bacilli</taxon>
        <taxon>Lactobacillales</taxon>
        <taxon>Lactobacillaceae</taxon>
        <taxon>Lactobacillus</taxon>
    </lineage>
</organism>
<accession>I7LF55</accession>
<dbReference type="InterPro" id="IPR050832">
    <property type="entry name" value="Bact_Acetyltransf"/>
</dbReference>
<protein>
    <submittedName>
        <fullName evidence="5">N-acetyltransferase</fullName>
    </submittedName>
    <submittedName>
        <fullName evidence="4">Protease synthase and sporulation negative regulatory protein pai 1</fullName>
    </submittedName>
</protein>
<dbReference type="EMBL" id="CAKC01000014">
    <property type="protein sequence ID" value="CCI86363.1"/>
    <property type="molecule type" value="Genomic_DNA"/>
</dbReference>
<evidence type="ECO:0000256" key="2">
    <source>
        <dbReference type="ARBA" id="ARBA00023315"/>
    </source>
</evidence>
<evidence type="ECO:0000313" key="4">
    <source>
        <dbReference type="EMBL" id="CCI86363.1"/>
    </source>
</evidence>
<comment type="caution">
    <text evidence="4">The sequence shown here is derived from an EMBL/GenBank/DDBJ whole genome shotgun (WGS) entry which is preliminary data.</text>
</comment>
<dbReference type="GO" id="GO:0016747">
    <property type="term" value="F:acyltransferase activity, transferring groups other than amino-acyl groups"/>
    <property type="evidence" value="ECO:0007669"/>
    <property type="project" value="InterPro"/>
</dbReference>
<dbReference type="SUPFAM" id="SSF55729">
    <property type="entry name" value="Acyl-CoA N-acyltransferases (Nat)"/>
    <property type="match status" value="1"/>
</dbReference>
<keyword evidence="7" id="KW-1185">Reference proteome</keyword>
<name>I7LF55_9LACO</name>
<dbReference type="Gene3D" id="3.40.630.30">
    <property type="match status" value="1"/>
</dbReference>
<evidence type="ECO:0000313" key="6">
    <source>
        <dbReference type="Proteomes" id="UP000009326"/>
    </source>
</evidence>
<keyword evidence="4" id="KW-0645">Protease</keyword>
<dbReference type="Proteomes" id="UP000009326">
    <property type="component" value="Unassembled WGS sequence"/>
</dbReference>
<sequence length="174" mass="20406">MKEFNYQIKPITIDDLKNLQNISRETFKATFDPYTAPDDMAKFLRDNYADKKLTNELNNPDSQFFFLVIDSEIAGYLKVNQGSAQTETMDNDHFELERIYLRQKFQHQGLGKILLDYAQELARKAGKKYLWLGVYEKNLPAQKFYAKNGFKRFSQHVYPVGDDPQVDYLLKKAL</sequence>
<dbReference type="GO" id="GO:0006508">
    <property type="term" value="P:proteolysis"/>
    <property type="evidence" value="ECO:0007669"/>
    <property type="project" value="UniProtKB-KW"/>
</dbReference>
<evidence type="ECO:0000256" key="1">
    <source>
        <dbReference type="ARBA" id="ARBA00022679"/>
    </source>
</evidence>
<dbReference type="PROSITE" id="PS51186">
    <property type="entry name" value="GNAT"/>
    <property type="match status" value="1"/>
</dbReference>
<keyword evidence="4" id="KW-0378">Hydrolase</keyword>
<reference evidence="4 6" key="1">
    <citation type="submission" date="2012-06" db="EMBL/GenBank/DDBJ databases">
        <title>Draft genome sequence of Lactobacillus gigeriorum CRBIP 24.85T, isolated from chicken crop.</title>
        <authorList>
            <person name="Cousin S."/>
            <person name="Ma L."/>
            <person name="Creno S."/>
            <person name="Clermont D."/>
            <person name="Loux V."/>
            <person name="Bizet C."/>
            <person name="Bouchier C."/>
        </authorList>
    </citation>
    <scope>NUCLEOTIDE SEQUENCE [LARGE SCALE GENOMIC DNA]</scope>
    <source>
        <strain evidence="6">CRBIP 24.85T</strain>
        <strain evidence="4">Type strain: CRBIP 24.85</strain>
    </source>
</reference>
<dbReference type="InterPro" id="IPR000182">
    <property type="entry name" value="GNAT_dom"/>
</dbReference>
<keyword evidence="2" id="KW-0012">Acyltransferase</keyword>
<evidence type="ECO:0000313" key="7">
    <source>
        <dbReference type="Proteomes" id="UP000051521"/>
    </source>
</evidence>
<dbReference type="PATRIC" id="fig|1423751.3.peg.820"/>
<dbReference type="InterPro" id="IPR016181">
    <property type="entry name" value="Acyl_CoA_acyltransferase"/>
</dbReference>
<dbReference type="STRING" id="1423751.FC38_GL000794"/>
<evidence type="ECO:0000259" key="3">
    <source>
        <dbReference type="PROSITE" id="PS51186"/>
    </source>
</evidence>
<dbReference type="Proteomes" id="UP000051521">
    <property type="component" value="Unassembled WGS sequence"/>
</dbReference>
<dbReference type="OrthoDB" id="7205533at2"/>